<evidence type="ECO:0000256" key="2">
    <source>
        <dbReference type="ARBA" id="ARBA00023002"/>
    </source>
</evidence>
<comment type="similarity">
    <text evidence="1">Belongs to the short-chain dehydrogenases/reductases (SDR) family.</text>
</comment>
<dbReference type="PANTHER" id="PTHR44196:SF1">
    <property type="entry name" value="DEHYDROGENASE_REDUCTASE SDR FAMILY MEMBER 7B"/>
    <property type="match status" value="1"/>
</dbReference>
<dbReference type="Proteomes" id="UP001595962">
    <property type="component" value="Unassembled WGS sequence"/>
</dbReference>
<comment type="caution">
    <text evidence="3">The sequence shown here is derived from an EMBL/GenBank/DDBJ whole genome shotgun (WGS) entry which is preliminary data.</text>
</comment>
<keyword evidence="4" id="KW-1185">Reference proteome</keyword>
<dbReference type="RefSeq" id="WP_377334144.1">
    <property type="nucleotide sequence ID" value="NZ_JBHSGB010000010.1"/>
</dbReference>
<dbReference type="Pfam" id="PF00106">
    <property type="entry name" value="adh_short"/>
    <property type="match status" value="1"/>
</dbReference>
<evidence type="ECO:0000313" key="3">
    <source>
        <dbReference type="EMBL" id="MFC4655654.1"/>
    </source>
</evidence>
<dbReference type="InterPro" id="IPR002347">
    <property type="entry name" value="SDR_fam"/>
</dbReference>
<sequence>MKRVLITGASSGIGEALVGQYLQHGFTVLACGRNAAKLQQLALANTAVQPLLFDITEPEQIAQAASQVSELDLLILNAGDCRYMDDVMQFDGALFESVLQTNLVATGYLLQYLLPKLKPGGQLVLVSSSATLLPFTRAQAYGASKAGLDYLAASLRLDLVRHRIGVTLVHPGFIKTPLTDKNDFSMPFLLSAEQAAARIYQGVLQRKRYLHFPKRLTLLLKTMALLPERLWFWLALRMGQATQKH</sequence>
<dbReference type="SUPFAM" id="SSF51735">
    <property type="entry name" value="NAD(P)-binding Rossmann-fold domains"/>
    <property type="match status" value="1"/>
</dbReference>
<evidence type="ECO:0000256" key="1">
    <source>
        <dbReference type="ARBA" id="ARBA00006484"/>
    </source>
</evidence>
<protein>
    <submittedName>
        <fullName evidence="3">SDR family NAD(P)-dependent oxidoreductase</fullName>
    </submittedName>
</protein>
<dbReference type="PANTHER" id="PTHR44196">
    <property type="entry name" value="DEHYDROGENASE/REDUCTASE SDR FAMILY MEMBER 7B"/>
    <property type="match status" value="1"/>
</dbReference>
<evidence type="ECO:0000313" key="4">
    <source>
        <dbReference type="Proteomes" id="UP001595962"/>
    </source>
</evidence>
<gene>
    <name evidence="3" type="ORF">ACFO3I_11590</name>
</gene>
<dbReference type="EMBL" id="JBHSGB010000010">
    <property type="protein sequence ID" value="MFC4655654.1"/>
    <property type="molecule type" value="Genomic_DNA"/>
</dbReference>
<keyword evidence="2" id="KW-0560">Oxidoreductase</keyword>
<dbReference type="PRINTS" id="PR00081">
    <property type="entry name" value="GDHRDH"/>
</dbReference>
<accession>A0ABV9JN52</accession>
<dbReference type="Gene3D" id="3.40.50.720">
    <property type="entry name" value="NAD(P)-binding Rossmann-like Domain"/>
    <property type="match status" value="1"/>
</dbReference>
<dbReference type="PROSITE" id="PS00061">
    <property type="entry name" value="ADH_SHORT"/>
    <property type="match status" value="1"/>
</dbReference>
<organism evidence="3 4">
    <name type="scientific">Rheinheimera marina</name>
    <dbReference type="NCBI Taxonomy" id="1774958"/>
    <lineage>
        <taxon>Bacteria</taxon>
        <taxon>Pseudomonadati</taxon>
        <taxon>Pseudomonadota</taxon>
        <taxon>Gammaproteobacteria</taxon>
        <taxon>Chromatiales</taxon>
        <taxon>Chromatiaceae</taxon>
        <taxon>Rheinheimera</taxon>
    </lineage>
</organism>
<name>A0ABV9JN52_9GAMM</name>
<dbReference type="PROSITE" id="PS51257">
    <property type="entry name" value="PROKAR_LIPOPROTEIN"/>
    <property type="match status" value="1"/>
</dbReference>
<dbReference type="InterPro" id="IPR036291">
    <property type="entry name" value="NAD(P)-bd_dom_sf"/>
</dbReference>
<reference evidence="4" key="1">
    <citation type="journal article" date="2019" name="Int. J. Syst. Evol. Microbiol.">
        <title>The Global Catalogue of Microorganisms (GCM) 10K type strain sequencing project: providing services to taxonomists for standard genome sequencing and annotation.</title>
        <authorList>
            <consortium name="The Broad Institute Genomics Platform"/>
            <consortium name="The Broad Institute Genome Sequencing Center for Infectious Disease"/>
            <person name="Wu L."/>
            <person name="Ma J."/>
        </authorList>
    </citation>
    <scope>NUCLEOTIDE SEQUENCE [LARGE SCALE GENOMIC DNA]</scope>
    <source>
        <strain evidence="4">DT28</strain>
    </source>
</reference>
<dbReference type="InterPro" id="IPR020904">
    <property type="entry name" value="Sc_DH/Rdtase_CS"/>
</dbReference>
<proteinExistence type="inferred from homology"/>